<evidence type="ECO:0000313" key="3">
    <source>
        <dbReference type="Proteomes" id="UP000037696"/>
    </source>
</evidence>
<accession>A0A0M8NUD0</accession>
<reference evidence="2 3" key="1">
    <citation type="submission" date="2015-08" db="EMBL/GenBank/DDBJ databases">
        <title>Genome sequencing of Penicillium nordicum.</title>
        <authorList>
            <person name="Nguyen H.D."/>
            <person name="Seifert K.A."/>
        </authorList>
    </citation>
    <scope>NUCLEOTIDE SEQUENCE [LARGE SCALE GENOMIC DNA]</scope>
    <source>
        <strain evidence="2 3">DAOMC 185683</strain>
    </source>
</reference>
<dbReference type="EMBL" id="LHQQ01000318">
    <property type="protein sequence ID" value="KOS37457.1"/>
    <property type="molecule type" value="Genomic_DNA"/>
</dbReference>
<name>A0A0M8NUD0_9EURO</name>
<dbReference type="AlphaFoldDB" id="A0A0M8NUD0"/>
<keyword evidence="3" id="KW-1185">Reference proteome</keyword>
<sequence length="79" mass="8932">MLAHQDKKLATQDLDTLEASPYETFRFTVQDLARNHLHSGDNQPPLDGEHRNSELSVQGHTQPSAVLLTQYPLHTLLML</sequence>
<evidence type="ECO:0000313" key="2">
    <source>
        <dbReference type="EMBL" id="KOS37457.1"/>
    </source>
</evidence>
<proteinExistence type="predicted"/>
<comment type="caution">
    <text evidence="2">The sequence shown here is derived from an EMBL/GenBank/DDBJ whole genome shotgun (WGS) entry which is preliminary data.</text>
</comment>
<evidence type="ECO:0000256" key="1">
    <source>
        <dbReference type="SAM" id="MobiDB-lite"/>
    </source>
</evidence>
<protein>
    <submittedName>
        <fullName evidence="2">Uncharacterized protein</fullName>
    </submittedName>
</protein>
<organism evidence="2 3">
    <name type="scientific">Penicillium nordicum</name>
    <dbReference type="NCBI Taxonomy" id="229535"/>
    <lineage>
        <taxon>Eukaryota</taxon>
        <taxon>Fungi</taxon>
        <taxon>Dikarya</taxon>
        <taxon>Ascomycota</taxon>
        <taxon>Pezizomycotina</taxon>
        <taxon>Eurotiomycetes</taxon>
        <taxon>Eurotiomycetidae</taxon>
        <taxon>Eurotiales</taxon>
        <taxon>Aspergillaceae</taxon>
        <taxon>Penicillium</taxon>
    </lineage>
</organism>
<dbReference type="Proteomes" id="UP000037696">
    <property type="component" value="Unassembled WGS sequence"/>
</dbReference>
<gene>
    <name evidence="2" type="ORF">ACN38_g11748</name>
</gene>
<feature type="region of interest" description="Disordered" evidence="1">
    <location>
        <begin position="35"/>
        <end position="61"/>
    </location>
</feature>
<dbReference type="OrthoDB" id="10357244at2759"/>